<name>A0A5C5CNW0_9HYPH</name>
<keyword evidence="1" id="KW-0812">Transmembrane</keyword>
<feature type="transmembrane region" description="Helical" evidence="1">
    <location>
        <begin position="96"/>
        <end position="119"/>
    </location>
</feature>
<evidence type="ECO:0000313" key="2">
    <source>
        <dbReference type="EMBL" id="TNV12701.1"/>
    </source>
</evidence>
<dbReference type="EMBL" id="VEWK01000004">
    <property type="protein sequence ID" value="TNV12701.1"/>
    <property type="molecule type" value="Genomic_DNA"/>
</dbReference>
<dbReference type="OrthoDB" id="8442667at2"/>
<organism evidence="2 3">
    <name type="scientific">Brucella pecoris</name>
    <dbReference type="NCBI Taxonomy" id="867683"/>
    <lineage>
        <taxon>Bacteria</taxon>
        <taxon>Pseudomonadati</taxon>
        <taxon>Pseudomonadota</taxon>
        <taxon>Alphaproteobacteria</taxon>
        <taxon>Hyphomicrobiales</taxon>
        <taxon>Brucellaceae</taxon>
        <taxon>Brucella/Ochrobactrum group</taxon>
        <taxon>Brucella</taxon>
    </lineage>
</organism>
<sequence length="229" mass="24710">MSQCITPVEAAKNAKEDDVMMAKQPSTAQISRTPSRGQLPVAWFTSNAGPVEDAEFETIVPASAPRKSFSPSISEMPLIKRKSVSEAYLASEWPGFGYWVFVALCATTAFWVAGGYTLLSDKRPALSVEQSTLPLISALQLTELKTSVGIRDKGDVLSVAGRILNNTTKERAAPPLIVTIIYSDGSKRERPLASGEAMLKPGGYIDFETMFPALRGTIEKVDVRLASPA</sequence>
<evidence type="ECO:0000313" key="3">
    <source>
        <dbReference type="Proteomes" id="UP000313390"/>
    </source>
</evidence>
<keyword evidence="1" id="KW-1133">Transmembrane helix</keyword>
<evidence type="ECO:0000256" key="1">
    <source>
        <dbReference type="SAM" id="Phobius"/>
    </source>
</evidence>
<keyword evidence="1" id="KW-0472">Membrane</keyword>
<reference evidence="2 3" key="1">
    <citation type="journal article" date="2011" name="Int. J. Syst. Evol. Microbiol.">
        <title>Ochrobactrum pecoris sp. nov., isolated from farm animals.</title>
        <authorList>
            <person name="Kampfer P."/>
            <person name="Huber B."/>
            <person name="Busse H.J."/>
            <person name="Scholz H.C."/>
            <person name="Tomaso H."/>
            <person name="Hotzel H."/>
            <person name="Melzer F."/>
        </authorList>
    </citation>
    <scope>NUCLEOTIDE SEQUENCE [LARGE SCALE GENOMIC DNA]</scope>
    <source>
        <strain evidence="2 3">08RB2639</strain>
    </source>
</reference>
<protein>
    <submittedName>
        <fullName evidence="2">Uncharacterized protein</fullName>
    </submittedName>
</protein>
<comment type="caution">
    <text evidence="2">The sequence shown here is derived from an EMBL/GenBank/DDBJ whole genome shotgun (WGS) entry which is preliminary data.</text>
</comment>
<dbReference type="AlphaFoldDB" id="A0A5C5CNW0"/>
<gene>
    <name evidence="2" type="ORF">FIB18_09135</name>
</gene>
<proteinExistence type="predicted"/>
<dbReference type="Proteomes" id="UP000313390">
    <property type="component" value="Unassembled WGS sequence"/>
</dbReference>
<accession>A0A5C5CNW0</accession>